<dbReference type="AlphaFoldDB" id="A0A183TFA8"/>
<proteinExistence type="predicted"/>
<evidence type="ECO:0000313" key="3">
    <source>
        <dbReference type="WBParaSite" id="SSLN_0001572301-mRNA-1"/>
    </source>
</evidence>
<organism evidence="3">
    <name type="scientific">Schistocephalus solidus</name>
    <name type="common">Tapeworm</name>
    <dbReference type="NCBI Taxonomy" id="70667"/>
    <lineage>
        <taxon>Eukaryota</taxon>
        <taxon>Metazoa</taxon>
        <taxon>Spiralia</taxon>
        <taxon>Lophotrochozoa</taxon>
        <taxon>Platyhelminthes</taxon>
        <taxon>Cestoda</taxon>
        <taxon>Eucestoda</taxon>
        <taxon>Diphyllobothriidea</taxon>
        <taxon>Diphyllobothriidae</taxon>
        <taxon>Schistocephalus</taxon>
    </lineage>
</organism>
<keyword evidence="2" id="KW-1185">Reference proteome</keyword>
<accession>A0A183TFA8</accession>
<evidence type="ECO:0000313" key="1">
    <source>
        <dbReference type="EMBL" id="VDM01542.1"/>
    </source>
</evidence>
<dbReference type="Proteomes" id="UP000275846">
    <property type="component" value="Unassembled WGS sequence"/>
</dbReference>
<sequence>MEQNLPLTNPTNHRPPNVNITRGSTLDLITGNFRITFPSGSEIALEHVHNQWSKLLNSGPVTVSEIELQPQHWTLLKAFHTLTKRLHNEHQNESEMQRCRGAFVSRCDNFKPIVSTDDAAGIAQRVPFVE</sequence>
<gene>
    <name evidence="1" type="ORF">SSLN_LOCUS15156</name>
</gene>
<name>A0A183TFA8_SCHSO</name>
<reference evidence="1 2" key="2">
    <citation type="submission" date="2018-11" db="EMBL/GenBank/DDBJ databases">
        <authorList>
            <consortium name="Pathogen Informatics"/>
        </authorList>
    </citation>
    <scope>NUCLEOTIDE SEQUENCE [LARGE SCALE GENOMIC DNA]</scope>
    <source>
        <strain evidence="1 2">NST_G2</strain>
    </source>
</reference>
<protein>
    <submittedName>
        <fullName evidence="1 3">Uncharacterized protein</fullName>
    </submittedName>
</protein>
<dbReference type="WBParaSite" id="SSLN_0001572301-mRNA-1">
    <property type="protein sequence ID" value="SSLN_0001572301-mRNA-1"/>
    <property type="gene ID" value="SSLN_0001572301"/>
</dbReference>
<dbReference type="EMBL" id="UYSU01039648">
    <property type="protein sequence ID" value="VDM01542.1"/>
    <property type="molecule type" value="Genomic_DNA"/>
</dbReference>
<evidence type="ECO:0000313" key="2">
    <source>
        <dbReference type="Proteomes" id="UP000275846"/>
    </source>
</evidence>
<reference evidence="3" key="1">
    <citation type="submission" date="2016-06" db="UniProtKB">
        <authorList>
            <consortium name="WormBaseParasite"/>
        </authorList>
    </citation>
    <scope>IDENTIFICATION</scope>
</reference>